<evidence type="ECO:0000256" key="8">
    <source>
        <dbReference type="ARBA" id="ARBA00023242"/>
    </source>
</evidence>
<dbReference type="GO" id="GO:0005634">
    <property type="term" value="C:nucleus"/>
    <property type="evidence" value="ECO:0007669"/>
    <property type="project" value="UniProtKB-SubCell"/>
</dbReference>
<evidence type="ECO:0000256" key="9">
    <source>
        <dbReference type="PROSITE-ProRule" id="PRU00042"/>
    </source>
</evidence>
<dbReference type="PROSITE" id="PS50157">
    <property type="entry name" value="ZINC_FINGER_C2H2_2"/>
    <property type="match status" value="2"/>
</dbReference>
<evidence type="ECO:0000256" key="1">
    <source>
        <dbReference type="ARBA" id="ARBA00004123"/>
    </source>
</evidence>
<evidence type="ECO:0000313" key="12">
    <source>
        <dbReference type="EMBL" id="CAF1879222.1"/>
    </source>
</evidence>
<evidence type="ECO:0000256" key="6">
    <source>
        <dbReference type="ARBA" id="ARBA00023015"/>
    </source>
</evidence>
<keyword evidence="4 9" id="KW-0863">Zinc-finger</keyword>
<protein>
    <submittedName>
        <fullName evidence="12">(rape) hypothetical protein</fullName>
    </submittedName>
</protein>
<keyword evidence="5" id="KW-0862">Zinc</keyword>
<evidence type="ECO:0000259" key="11">
    <source>
        <dbReference type="PROSITE" id="PS50157"/>
    </source>
</evidence>
<evidence type="ECO:0000256" key="5">
    <source>
        <dbReference type="ARBA" id="ARBA00022833"/>
    </source>
</evidence>
<dbReference type="PROSITE" id="PS00028">
    <property type="entry name" value="ZINC_FINGER_C2H2_1"/>
    <property type="match status" value="2"/>
</dbReference>
<dbReference type="PANTHER" id="PTHR26374:SF393">
    <property type="entry name" value="C2H2-TYPE DOMAIN-CONTAINING PROTEIN"/>
    <property type="match status" value="1"/>
</dbReference>
<proteinExistence type="predicted"/>
<evidence type="ECO:0000256" key="2">
    <source>
        <dbReference type="ARBA" id="ARBA00022723"/>
    </source>
</evidence>
<feature type="domain" description="C2H2-type" evidence="11">
    <location>
        <begin position="159"/>
        <end position="186"/>
    </location>
</feature>
<feature type="region of interest" description="Disordered" evidence="10">
    <location>
        <begin position="15"/>
        <end position="45"/>
    </location>
</feature>
<keyword evidence="3" id="KW-0677">Repeat</keyword>
<reference evidence="12" key="1">
    <citation type="submission" date="2021-01" db="EMBL/GenBank/DDBJ databases">
        <authorList>
            <consortium name="Genoscope - CEA"/>
            <person name="William W."/>
        </authorList>
    </citation>
    <scope>NUCLEOTIDE SEQUENCE</scope>
</reference>
<accession>A0A816JTB7</accession>
<evidence type="ECO:0000256" key="3">
    <source>
        <dbReference type="ARBA" id="ARBA00022737"/>
    </source>
</evidence>
<dbReference type="EMBL" id="HG994366">
    <property type="protein sequence ID" value="CAF1879222.1"/>
    <property type="molecule type" value="Genomic_DNA"/>
</dbReference>
<feature type="compositionally biased region" description="Low complexity" evidence="10">
    <location>
        <begin position="30"/>
        <end position="45"/>
    </location>
</feature>
<organism evidence="12">
    <name type="scientific">Brassica napus</name>
    <name type="common">Rape</name>
    <dbReference type="NCBI Taxonomy" id="3708"/>
    <lineage>
        <taxon>Eukaryota</taxon>
        <taxon>Viridiplantae</taxon>
        <taxon>Streptophyta</taxon>
        <taxon>Embryophyta</taxon>
        <taxon>Tracheophyta</taxon>
        <taxon>Spermatophyta</taxon>
        <taxon>Magnoliopsida</taxon>
        <taxon>eudicotyledons</taxon>
        <taxon>Gunneridae</taxon>
        <taxon>Pentapetalae</taxon>
        <taxon>rosids</taxon>
        <taxon>malvids</taxon>
        <taxon>Brassicales</taxon>
        <taxon>Brassicaceae</taxon>
        <taxon>Brassiceae</taxon>
        <taxon>Brassica</taxon>
    </lineage>
</organism>
<dbReference type="SMART" id="SM00355">
    <property type="entry name" value="ZnF_C2H2"/>
    <property type="match status" value="2"/>
</dbReference>
<dbReference type="GO" id="GO:0008270">
    <property type="term" value="F:zinc ion binding"/>
    <property type="evidence" value="ECO:0007669"/>
    <property type="project" value="UniProtKB-KW"/>
</dbReference>
<feature type="region of interest" description="Disordered" evidence="10">
    <location>
        <begin position="62"/>
        <end position="99"/>
    </location>
</feature>
<keyword evidence="2" id="KW-0479">Metal-binding</keyword>
<dbReference type="Pfam" id="PF13912">
    <property type="entry name" value="zf-C2H2_6"/>
    <property type="match status" value="2"/>
</dbReference>
<dbReference type="InterPro" id="IPR013087">
    <property type="entry name" value="Znf_C2H2_type"/>
</dbReference>
<dbReference type="AlphaFoldDB" id="A0A816JTB7"/>
<keyword evidence="7" id="KW-0804">Transcription</keyword>
<keyword evidence="6" id="KW-0805">Transcription regulation</keyword>
<name>A0A816JTB7_BRANA</name>
<dbReference type="SUPFAM" id="SSF57667">
    <property type="entry name" value="beta-beta-alpha zinc fingers"/>
    <property type="match status" value="1"/>
</dbReference>
<dbReference type="PANTHER" id="PTHR26374">
    <property type="entry name" value="ZINC FINGER PROTEIN ZAT5"/>
    <property type="match status" value="1"/>
</dbReference>
<dbReference type="Gene3D" id="3.30.160.60">
    <property type="entry name" value="Classic Zinc Finger"/>
    <property type="match status" value="1"/>
</dbReference>
<gene>
    <name evidence="12" type="ORF">DARMORV10_C02P01890.1</name>
</gene>
<keyword evidence="8" id="KW-0539">Nucleus</keyword>
<sequence>MEAFEEAIAASKEQSLILKGKREKRQRSQSPVPFSISPPIVSCPSRDVEEEYTNLDSKENALANNVGNHKKDGLLSSNRRASSSASWSSNNNPTLKAEEDEEDLDIASCLILHSQGHSLPQLKIPNHETNNNNTYKFSSRRFLETSSSNGGGKACHYVYQCKTCDRTFSSFQALGGHRASHKKRKATSFYSNLDHLKKNIYENDSLATTTTIYNNSKNRSLVVYGKAGNNKVHECRICGAEFTAGQALGGHMRRHRGAVVVAPTVTVALAAANTELSLSSMSFDQISTKRAKKMVVSLDLDLNLPAPEDENRVNGFSLCFKQKHKQEHQHRQSKEMNQSVLSCLLLLWWIAI</sequence>
<comment type="subcellular location">
    <subcellularLocation>
        <location evidence="1">Nucleus</location>
    </subcellularLocation>
</comment>
<evidence type="ECO:0000256" key="7">
    <source>
        <dbReference type="ARBA" id="ARBA00023163"/>
    </source>
</evidence>
<evidence type="ECO:0000256" key="10">
    <source>
        <dbReference type="SAM" id="MobiDB-lite"/>
    </source>
</evidence>
<feature type="non-terminal residue" evidence="12">
    <location>
        <position position="352"/>
    </location>
</feature>
<dbReference type="Proteomes" id="UP001295469">
    <property type="component" value="Chromosome C02"/>
</dbReference>
<feature type="compositionally biased region" description="Low complexity" evidence="10">
    <location>
        <begin position="76"/>
        <end position="92"/>
    </location>
</feature>
<feature type="domain" description="C2H2-type" evidence="11">
    <location>
        <begin position="233"/>
        <end position="257"/>
    </location>
</feature>
<dbReference type="InterPro" id="IPR036236">
    <property type="entry name" value="Znf_C2H2_sf"/>
</dbReference>
<evidence type="ECO:0000256" key="4">
    <source>
        <dbReference type="ARBA" id="ARBA00022771"/>
    </source>
</evidence>